<dbReference type="PROSITE" id="PS50052">
    <property type="entry name" value="GUANYLATE_KINASE_2"/>
    <property type="match status" value="1"/>
</dbReference>
<dbReference type="PANTHER" id="PTHR23117">
    <property type="entry name" value="GUANYLATE KINASE-RELATED"/>
    <property type="match status" value="1"/>
</dbReference>
<dbReference type="InterPro" id="IPR017665">
    <property type="entry name" value="Guanylate_kinase"/>
</dbReference>
<feature type="domain" description="Guanylate kinase-like" evidence="14">
    <location>
        <begin position="6"/>
        <end position="186"/>
    </location>
</feature>
<dbReference type="FunFam" id="3.30.63.10:FF:000005">
    <property type="entry name" value="Guanylate kinase"/>
    <property type="match status" value="1"/>
</dbReference>
<keyword evidence="7 13" id="KW-0808">Transferase</keyword>
<evidence type="ECO:0000313" key="15">
    <source>
        <dbReference type="EMBL" id="SFB70568.1"/>
    </source>
</evidence>
<sequence>MEIAQKKIIVISGPSGVGKTTLYKQMLEFFSEMIGFSISATTRPMRNGEICGKDYYFLDKQHFHRLIEQGAFVEWEQVHGNYYGTLKTELDRICHEGKHCLLDLDVKGGVHIKEIFGVQSFLIFIAPPSIEELEKRLKLRGTNDERSIQYRLKNAWEEIHKQNHYDYVLVNKDINESLNRLETCIRSIIKA</sequence>
<evidence type="ECO:0000259" key="14">
    <source>
        <dbReference type="PROSITE" id="PS50052"/>
    </source>
</evidence>
<comment type="catalytic activity">
    <reaction evidence="12 13">
        <text>GMP + ATP = GDP + ADP</text>
        <dbReference type="Rhea" id="RHEA:20780"/>
        <dbReference type="ChEBI" id="CHEBI:30616"/>
        <dbReference type="ChEBI" id="CHEBI:58115"/>
        <dbReference type="ChEBI" id="CHEBI:58189"/>
        <dbReference type="ChEBI" id="CHEBI:456216"/>
        <dbReference type="EC" id="2.7.4.8"/>
    </reaction>
</comment>
<gene>
    <name evidence="13" type="primary">gmk</name>
    <name evidence="15" type="ORF">SAMN02745150_00363</name>
</gene>
<comment type="subcellular location">
    <subcellularLocation>
        <location evidence="2 13">Cytoplasm</location>
    </subcellularLocation>
</comment>
<evidence type="ECO:0000256" key="1">
    <source>
        <dbReference type="ARBA" id="ARBA00003531"/>
    </source>
</evidence>
<evidence type="ECO:0000256" key="4">
    <source>
        <dbReference type="ARBA" id="ARBA00012961"/>
    </source>
</evidence>
<evidence type="ECO:0000256" key="3">
    <source>
        <dbReference type="ARBA" id="ARBA00005790"/>
    </source>
</evidence>
<dbReference type="SMART" id="SM00072">
    <property type="entry name" value="GuKc"/>
    <property type="match status" value="1"/>
</dbReference>
<dbReference type="InterPro" id="IPR008145">
    <property type="entry name" value="GK/Ca_channel_bsu"/>
</dbReference>
<dbReference type="STRING" id="34097.SAMN02745150_00363"/>
<dbReference type="InterPro" id="IPR020590">
    <property type="entry name" value="Guanylate_kinase_CS"/>
</dbReference>
<dbReference type="PROSITE" id="PS00856">
    <property type="entry name" value="GUANYLATE_KINASE_1"/>
    <property type="match status" value="1"/>
</dbReference>
<dbReference type="GO" id="GO:0004385">
    <property type="term" value="F:GMP kinase activity"/>
    <property type="evidence" value="ECO:0007669"/>
    <property type="project" value="UniProtKB-UniRule"/>
</dbReference>
<evidence type="ECO:0000256" key="8">
    <source>
        <dbReference type="ARBA" id="ARBA00022741"/>
    </source>
</evidence>
<dbReference type="NCBIfam" id="TIGR03263">
    <property type="entry name" value="guanyl_kin"/>
    <property type="match status" value="1"/>
</dbReference>
<dbReference type="HAMAP" id="MF_00328">
    <property type="entry name" value="Guanylate_kinase"/>
    <property type="match status" value="1"/>
</dbReference>
<dbReference type="GO" id="GO:0005829">
    <property type="term" value="C:cytosol"/>
    <property type="evidence" value="ECO:0007669"/>
    <property type="project" value="TreeGrafter"/>
</dbReference>
<comment type="function">
    <text evidence="1 13">Essential for recycling GMP and indirectly, cGMP.</text>
</comment>
<evidence type="ECO:0000313" key="16">
    <source>
        <dbReference type="Proteomes" id="UP000240042"/>
    </source>
</evidence>
<evidence type="ECO:0000256" key="9">
    <source>
        <dbReference type="ARBA" id="ARBA00022777"/>
    </source>
</evidence>
<dbReference type="InterPro" id="IPR008144">
    <property type="entry name" value="Guanylate_kin-like_dom"/>
</dbReference>
<feature type="binding site" evidence="13">
    <location>
        <begin position="13"/>
        <end position="20"/>
    </location>
    <ligand>
        <name>ATP</name>
        <dbReference type="ChEBI" id="CHEBI:30616"/>
    </ligand>
</feature>
<evidence type="ECO:0000256" key="2">
    <source>
        <dbReference type="ARBA" id="ARBA00004496"/>
    </source>
</evidence>
<keyword evidence="9 13" id="KW-0418">Kinase</keyword>
<dbReference type="OrthoDB" id="9808150at2"/>
<organism evidence="15 16">
    <name type="scientific">Brevinema andersonii</name>
    <dbReference type="NCBI Taxonomy" id="34097"/>
    <lineage>
        <taxon>Bacteria</taxon>
        <taxon>Pseudomonadati</taxon>
        <taxon>Spirochaetota</taxon>
        <taxon>Spirochaetia</taxon>
        <taxon>Brevinematales</taxon>
        <taxon>Brevinemataceae</taxon>
        <taxon>Brevinema</taxon>
    </lineage>
</organism>
<dbReference type="PANTHER" id="PTHR23117:SF13">
    <property type="entry name" value="GUANYLATE KINASE"/>
    <property type="match status" value="1"/>
</dbReference>
<evidence type="ECO:0000256" key="7">
    <source>
        <dbReference type="ARBA" id="ARBA00022679"/>
    </source>
</evidence>
<keyword evidence="6 13" id="KW-0963">Cytoplasm</keyword>
<proteinExistence type="inferred from homology"/>
<dbReference type="Proteomes" id="UP000240042">
    <property type="component" value="Unassembled WGS sequence"/>
</dbReference>
<evidence type="ECO:0000256" key="13">
    <source>
        <dbReference type="HAMAP-Rule" id="MF_00328"/>
    </source>
</evidence>
<dbReference type="CDD" id="cd00071">
    <property type="entry name" value="GMPK"/>
    <property type="match status" value="1"/>
</dbReference>
<dbReference type="Pfam" id="PF00625">
    <property type="entry name" value="Guanylate_kin"/>
    <property type="match status" value="1"/>
</dbReference>
<dbReference type="AlphaFoldDB" id="A0A1I1DBV5"/>
<name>A0A1I1DBV5_BREAD</name>
<dbReference type="InterPro" id="IPR027417">
    <property type="entry name" value="P-loop_NTPase"/>
</dbReference>
<dbReference type="Gene3D" id="3.40.50.300">
    <property type="entry name" value="P-loop containing nucleotide triphosphate hydrolases"/>
    <property type="match status" value="1"/>
</dbReference>
<dbReference type="SUPFAM" id="SSF52540">
    <property type="entry name" value="P-loop containing nucleoside triphosphate hydrolases"/>
    <property type="match status" value="1"/>
</dbReference>
<dbReference type="Gene3D" id="3.30.63.10">
    <property type="entry name" value="Guanylate Kinase phosphate binding domain"/>
    <property type="match status" value="1"/>
</dbReference>
<dbReference type="GO" id="GO:0005524">
    <property type="term" value="F:ATP binding"/>
    <property type="evidence" value="ECO:0007669"/>
    <property type="project" value="UniProtKB-UniRule"/>
</dbReference>
<comment type="similarity">
    <text evidence="3 13">Belongs to the guanylate kinase family.</text>
</comment>
<evidence type="ECO:0000256" key="12">
    <source>
        <dbReference type="ARBA" id="ARBA00048594"/>
    </source>
</evidence>
<evidence type="ECO:0000256" key="5">
    <source>
        <dbReference type="ARBA" id="ARBA00016296"/>
    </source>
</evidence>
<evidence type="ECO:0000256" key="10">
    <source>
        <dbReference type="ARBA" id="ARBA00022840"/>
    </source>
</evidence>
<accession>A0A1I1DBV5</accession>
<protein>
    <recommendedName>
        <fullName evidence="5 13">Guanylate kinase</fullName>
        <ecNumber evidence="4 13">2.7.4.8</ecNumber>
    </recommendedName>
    <alternativeName>
        <fullName evidence="11 13">GMP kinase</fullName>
    </alternativeName>
</protein>
<keyword evidence="10 13" id="KW-0067">ATP-binding</keyword>
<dbReference type="RefSeq" id="WP_092317806.1">
    <property type="nucleotide sequence ID" value="NZ_FOKY01000001.1"/>
</dbReference>
<keyword evidence="16" id="KW-1185">Reference proteome</keyword>
<dbReference type="EMBL" id="FOKY01000001">
    <property type="protein sequence ID" value="SFB70568.1"/>
    <property type="molecule type" value="Genomic_DNA"/>
</dbReference>
<reference evidence="16" key="1">
    <citation type="submission" date="2016-10" db="EMBL/GenBank/DDBJ databases">
        <authorList>
            <person name="Varghese N."/>
            <person name="Submissions S."/>
        </authorList>
    </citation>
    <scope>NUCLEOTIDE SEQUENCE [LARGE SCALE GENOMIC DNA]</scope>
    <source>
        <strain evidence="16">ATCC 43811</strain>
    </source>
</reference>
<keyword evidence="8 13" id="KW-0547">Nucleotide-binding</keyword>
<evidence type="ECO:0000256" key="6">
    <source>
        <dbReference type="ARBA" id="ARBA00022490"/>
    </source>
</evidence>
<dbReference type="EC" id="2.7.4.8" evidence="4 13"/>
<evidence type="ECO:0000256" key="11">
    <source>
        <dbReference type="ARBA" id="ARBA00030128"/>
    </source>
</evidence>